<feature type="non-terminal residue" evidence="9">
    <location>
        <position position="1"/>
    </location>
</feature>
<dbReference type="EMBL" id="KV417302">
    <property type="protein sequence ID" value="KZO93418.1"/>
    <property type="molecule type" value="Genomic_DNA"/>
</dbReference>
<dbReference type="InterPro" id="IPR029063">
    <property type="entry name" value="SAM-dependent_MTases_sf"/>
</dbReference>
<proteinExistence type="inferred from homology"/>
<sequence>PAPQLTAYPGVGSLTRALLEHPPSVVKRVIAIEDSPGLLPFLEPLAAADPRLHIIRANPFRWETYSDLMASPLMADVARHPWEEVHPGLQLMCRMPLTIGSEQLMSQFLRFAPNRAWLFQYGRLPMGFLLPYSLWDRLSAKPLDPTRCKLTVMTEATCHTRLSLPLATLQPYAAHFHPSPSQQDLRRAQTAVHISDITARNKGKQLGHPYVSASFTPRTEQVVRRAGLDHWDYVTRMMFVSRAQPVSEAIDRLGLGGKSLLKQLKFDTSKLVKELEVHEWTQVVDAFVDWPFAPSVYMIQGMLEDVDAVRSSKA</sequence>
<feature type="binding site" evidence="7">
    <location>
        <position position="33"/>
    </location>
    <ligand>
        <name>S-adenosyl-L-methionine</name>
        <dbReference type="ChEBI" id="CHEBI:59789"/>
    </ligand>
</feature>
<dbReference type="GO" id="GO:0006391">
    <property type="term" value="P:transcription initiation at mitochondrial promoter"/>
    <property type="evidence" value="ECO:0007669"/>
    <property type="project" value="TreeGrafter"/>
</dbReference>
<reference evidence="9 10" key="1">
    <citation type="journal article" date="2016" name="Mol. Biol. Evol.">
        <title>Comparative Genomics of Early-Diverging Mushroom-Forming Fungi Provides Insights into the Origins of Lignocellulose Decay Capabilities.</title>
        <authorList>
            <person name="Nagy L.G."/>
            <person name="Riley R."/>
            <person name="Tritt A."/>
            <person name="Adam C."/>
            <person name="Daum C."/>
            <person name="Floudas D."/>
            <person name="Sun H."/>
            <person name="Yadav J.S."/>
            <person name="Pangilinan J."/>
            <person name="Larsson K.H."/>
            <person name="Matsuura K."/>
            <person name="Barry K."/>
            <person name="Labutti K."/>
            <person name="Kuo R."/>
            <person name="Ohm R.A."/>
            <person name="Bhattacharya S.S."/>
            <person name="Shirouzu T."/>
            <person name="Yoshinaga Y."/>
            <person name="Martin F.M."/>
            <person name="Grigoriev I.V."/>
            <person name="Hibbett D.S."/>
        </authorList>
    </citation>
    <scope>NUCLEOTIDE SEQUENCE [LARGE SCALE GENOMIC DNA]</scope>
    <source>
        <strain evidence="9 10">TUFC12733</strain>
    </source>
</reference>
<evidence type="ECO:0000256" key="8">
    <source>
        <dbReference type="RuleBase" id="RU362106"/>
    </source>
</evidence>
<organism evidence="9 10">
    <name type="scientific">Calocera viscosa (strain TUFC12733)</name>
    <dbReference type="NCBI Taxonomy" id="1330018"/>
    <lineage>
        <taxon>Eukaryota</taxon>
        <taxon>Fungi</taxon>
        <taxon>Dikarya</taxon>
        <taxon>Basidiomycota</taxon>
        <taxon>Agaricomycotina</taxon>
        <taxon>Dacrymycetes</taxon>
        <taxon>Dacrymycetales</taxon>
        <taxon>Dacrymycetaceae</taxon>
        <taxon>Calocera</taxon>
    </lineage>
</organism>
<dbReference type="PROSITE" id="PS51689">
    <property type="entry name" value="SAM_RNA_A_N6_MT"/>
    <property type="match status" value="1"/>
</dbReference>
<dbReference type="EC" id="2.1.1.-" evidence="8"/>
<gene>
    <name evidence="9" type="ORF">CALVIDRAFT_486024</name>
</gene>
<dbReference type="InterPro" id="IPR001737">
    <property type="entry name" value="KsgA/Erm"/>
</dbReference>
<comment type="similarity">
    <text evidence="7 8">Belongs to the class I-like SAM-binding methyltransferase superfamily. rRNA adenine N(6)-methyltransferase family.</text>
</comment>
<evidence type="ECO:0000256" key="2">
    <source>
        <dbReference type="ARBA" id="ARBA00022603"/>
    </source>
</evidence>
<evidence type="ECO:0000256" key="4">
    <source>
        <dbReference type="ARBA" id="ARBA00022691"/>
    </source>
</evidence>
<evidence type="ECO:0000313" key="9">
    <source>
        <dbReference type="EMBL" id="KZO93418.1"/>
    </source>
</evidence>
<dbReference type="AlphaFoldDB" id="A0A167JB54"/>
<dbReference type="PANTHER" id="PTHR11727">
    <property type="entry name" value="DIMETHYLADENOSINE TRANSFERASE"/>
    <property type="match status" value="1"/>
</dbReference>
<comment type="function">
    <text evidence="6">Mitochondrial transcription factor that confers selective promoter recognition on the core subunit of the yeast mitochondrial RNA polymerase. Interacts with DNA in a non-specific manner.</text>
</comment>
<comment type="subcellular location">
    <subcellularLocation>
        <location evidence="1">Mitochondrion</location>
    </subcellularLocation>
</comment>
<dbReference type="GO" id="GO:0034246">
    <property type="term" value="F:mitochondrial transcription factor activity"/>
    <property type="evidence" value="ECO:0007669"/>
    <property type="project" value="TreeGrafter"/>
</dbReference>
<dbReference type="SUPFAM" id="SSF53335">
    <property type="entry name" value="S-adenosyl-L-methionine-dependent methyltransferases"/>
    <property type="match status" value="1"/>
</dbReference>
<dbReference type="GO" id="GO:0000179">
    <property type="term" value="F:rRNA (adenine-N6,N6-)-dimethyltransferase activity"/>
    <property type="evidence" value="ECO:0007669"/>
    <property type="project" value="UniProtKB-UniRule"/>
</dbReference>
<evidence type="ECO:0000256" key="5">
    <source>
        <dbReference type="ARBA" id="ARBA00022884"/>
    </source>
</evidence>
<comment type="caution">
    <text evidence="7">Lacks conserved residue(s) required for the propagation of feature annotation.</text>
</comment>
<dbReference type="Gene3D" id="1.10.8.100">
    <property type="entry name" value="Ribosomal RNA adenine dimethylase-like, domain 2"/>
    <property type="match status" value="1"/>
</dbReference>
<evidence type="ECO:0000256" key="6">
    <source>
        <dbReference type="ARBA" id="ARBA00024915"/>
    </source>
</evidence>
<dbReference type="PANTHER" id="PTHR11727:SF17">
    <property type="entry name" value="DIMETHYLADENOSINE TRANSFERASE 1, MITOCHONDRIAL"/>
    <property type="match status" value="1"/>
</dbReference>
<dbReference type="Pfam" id="PF00398">
    <property type="entry name" value="RrnaAD"/>
    <property type="match status" value="1"/>
</dbReference>
<dbReference type="Proteomes" id="UP000076738">
    <property type="component" value="Unassembled WGS sequence"/>
</dbReference>
<dbReference type="OrthoDB" id="16079at2759"/>
<evidence type="ECO:0000256" key="1">
    <source>
        <dbReference type="ARBA" id="ARBA00004173"/>
    </source>
</evidence>
<evidence type="ECO:0000256" key="3">
    <source>
        <dbReference type="ARBA" id="ARBA00022679"/>
    </source>
</evidence>
<dbReference type="GO" id="GO:0003723">
    <property type="term" value="F:RNA binding"/>
    <property type="evidence" value="ECO:0007669"/>
    <property type="project" value="UniProtKB-UniRule"/>
</dbReference>
<protein>
    <recommendedName>
        <fullName evidence="8">rRNA adenine N(6)-methyltransferase</fullName>
        <ecNumber evidence="8">2.1.1.-</ecNumber>
    </recommendedName>
</protein>
<keyword evidence="8" id="KW-0698">rRNA processing</keyword>
<keyword evidence="5 7" id="KW-0694">RNA-binding</keyword>
<keyword evidence="3 7" id="KW-0808">Transferase</keyword>
<dbReference type="STRING" id="1330018.A0A167JB54"/>
<dbReference type="InterPro" id="IPR023165">
    <property type="entry name" value="rRNA_Ade_diMease-like_C"/>
</dbReference>
<dbReference type="GO" id="GO:0005759">
    <property type="term" value="C:mitochondrial matrix"/>
    <property type="evidence" value="ECO:0007669"/>
    <property type="project" value="TreeGrafter"/>
</dbReference>
<dbReference type="Gene3D" id="3.40.50.150">
    <property type="entry name" value="Vaccinia Virus protein VP39"/>
    <property type="match status" value="1"/>
</dbReference>
<keyword evidence="10" id="KW-1185">Reference proteome</keyword>
<accession>A0A167JB54</accession>
<name>A0A167JB54_CALVF</name>
<evidence type="ECO:0000256" key="7">
    <source>
        <dbReference type="PROSITE-ProRule" id="PRU01026"/>
    </source>
</evidence>
<keyword evidence="2 7" id="KW-0489">Methyltransferase</keyword>
<evidence type="ECO:0000313" key="10">
    <source>
        <dbReference type="Proteomes" id="UP000076738"/>
    </source>
</evidence>
<keyword evidence="4 7" id="KW-0949">S-adenosyl-L-methionine</keyword>